<proteinExistence type="inferred from homology"/>
<comment type="pathway">
    <text evidence="7">Carbohydrate degradation; glycolysis; pyruvate from D-glyceraldehyde 3-phosphate: step 2/5.</text>
</comment>
<comment type="caution">
    <text evidence="10">The sequence shown here is derived from an EMBL/GenBank/DDBJ whole genome shotgun (WGS) entry which is preliminary data.</text>
</comment>
<dbReference type="PANTHER" id="PTHR11406:SF23">
    <property type="entry name" value="PHOSPHOGLYCERATE KINASE 1, CHLOROPLASTIC-RELATED"/>
    <property type="match status" value="1"/>
</dbReference>
<dbReference type="InterPro" id="IPR015824">
    <property type="entry name" value="Phosphoglycerate_kinase_N"/>
</dbReference>
<dbReference type="EMBL" id="MFQZ01000001">
    <property type="protein sequence ID" value="OGH88783.1"/>
    <property type="molecule type" value="Genomic_DNA"/>
</dbReference>
<gene>
    <name evidence="7" type="primary">pgk</name>
    <name evidence="10" type="ORF">A3J93_01690</name>
</gene>
<dbReference type="PROSITE" id="PS00111">
    <property type="entry name" value="PGLYCERATE_KINASE"/>
    <property type="match status" value="1"/>
</dbReference>
<dbReference type="PRINTS" id="PR00477">
    <property type="entry name" value="PHGLYCKINASE"/>
</dbReference>
<evidence type="ECO:0000256" key="2">
    <source>
        <dbReference type="ARBA" id="ARBA00013061"/>
    </source>
</evidence>
<reference evidence="10 11" key="1">
    <citation type="journal article" date="2016" name="Nat. Commun.">
        <title>Thousands of microbial genomes shed light on interconnected biogeochemical processes in an aquifer system.</title>
        <authorList>
            <person name="Anantharaman K."/>
            <person name="Brown C.T."/>
            <person name="Hug L.A."/>
            <person name="Sharon I."/>
            <person name="Castelle C.J."/>
            <person name="Probst A.J."/>
            <person name="Thomas B.C."/>
            <person name="Singh A."/>
            <person name="Wilkins M.J."/>
            <person name="Karaoz U."/>
            <person name="Brodie E.L."/>
            <person name="Williams K.H."/>
            <person name="Hubbard S.S."/>
            <person name="Banfield J.F."/>
        </authorList>
    </citation>
    <scope>NUCLEOTIDE SEQUENCE [LARGE SCALE GENOMIC DNA]</scope>
</reference>
<keyword evidence="7" id="KW-0324">Glycolysis</keyword>
<dbReference type="GO" id="GO:0005524">
    <property type="term" value="F:ATP binding"/>
    <property type="evidence" value="ECO:0007669"/>
    <property type="project" value="UniProtKB-KW"/>
</dbReference>
<comment type="subunit">
    <text evidence="7">Monomer.</text>
</comment>
<dbReference type="STRING" id="1798704.A3J93_01690"/>
<evidence type="ECO:0000256" key="8">
    <source>
        <dbReference type="PIRSR" id="PIRSR000724-2"/>
    </source>
</evidence>
<dbReference type="GO" id="GO:0043531">
    <property type="term" value="F:ADP binding"/>
    <property type="evidence" value="ECO:0007669"/>
    <property type="project" value="TreeGrafter"/>
</dbReference>
<evidence type="ECO:0000256" key="9">
    <source>
        <dbReference type="RuleBase" id="RU000532"/>
    </source>
</evidence>
<feature type="binding site" evidence="7">
    <location>
        <begin position="342"/>
        <end position="345"/>
    </location>
    <ligand>
        <name>ATP</name>
        <dbReference type="ChEBI" id="CHEBI:30616"/>
    </ligand>
</feature>
<dbReference type="GO" id="GO:0004618">
    <property type="term" value="F:phosphoglycerate kinase activity"/>
    <property type="evidence" value="ECO:0007669"/>
    <property type="project" value="UniProtKB-UniRule"/>
</dbReference>
<comment type="caution">
    <text evidence="7">Lacks conserved residue(s) required for the propagation of feature annotation.</text>
</comment>
<dbReference type="GO" id="GO:0006094">
    <property type="term" value="P:gluconeogenesis"/>
    <property type="evidence" value="ECO:0007669"/>
    <property type="project" value="TreeGrafter"/>
</dbReference>
<evidence type="ECO:0000313" key="10">
    <source>
        <dbReference type="EMBL" id="OGH88783.1"/>
    </source>
</evidence>
<comment type="catalytic activity">
    <reaction evidence="1 7 9">
        <text>(2R)-3-phosphoglycerate + ATP = (2R)-3-phospho-glyceroyl phosphate + ADP</text>
        <dbReference type="Rhea" id="RHEA:14801"/>
        <dbReference type="ChEBI" id="CHEBI:30616"/>
        <dbReference type="ChEBI" id="CHEBI:57604"/>
        <dbReference type="ChEBI" id="CHEBI:58272"/>
        <dbReference type="ChEBI" id="CHEBI:456216"/>
        <dbReference type="EC" id="2.7.2.3"/>
    </reaction>
</comment>
<keyword evidence="7" id="KW-0963">Cytoplasm</keyword>
<dbReference type="InterPro" id="IPR015911">
    <property type="entry name" value="Phosphoglycerate_kinase_CS"/>
</dbReference>
<dbReference type="AlphaFoldDB" id="A0A1F6NYI3"/>
<dbReference type="GO" id="GO:0006096">
    <property type="term" value="P:glycolytic process"/>
    <property type="evidence" value="ECO:0007669"/>
    <property type="project" value="UniProtKB-UniRule"/>
</dbReference>
<feature type="binding site" evidence="7 8">
    <location>
        <position position="313"/>
    </location>
    <ligand>
        <name>ATP</name>
        <dbReference type="ChEBI" id="CHEBI:30616"/>
    </ligand>
</feature>
<dbReference type="SUPFAM" id="SSF53748">
    <property type="entry name" value="Phosphoglycerate kinase"/>
    <property type="match status" value="1"/>
</dbReference>
<feature type="binding site" evidence="7">
    <location>
        <position position="112"/>
    </location>
    <ligand>
        <name>substrate</name>
    </ligand>
</feature>
<dbReference type="UniPathway" id="UPA00109">
    <property type="reaction ID" value="UER00185"/>
</dbReference>
<dbReference type="Gene3D" id="3.40.50.1260">
    <property type="entry name" value="Phosphoglycerate kinase, N-terminal domain"/>
    <property type="match status" value="2"/>
</dbReference>
<dbReference type="Proteomes" id="UP000177907">
    <property type="component" value="Unassembled WGS sequence"/>
</dbReference>
<dbReference type="HAMAP" id="MF_00145">
    <property type="entry name" value="Phosphoglyc_kinase"/>
    <property type="match status" value="1"/>
</dbReference>
<dbReference type="PANTHER" id="PTHR11406">
    <property type="entry name" value="PHOSPHOGLYCERATE KINASE"/>
    <property type="match status" value="1"/>
</dbReference>
<keyword evidence="4 7" id="KW-0547">Nucleotide-binding</keyword>
<feature type="binding site" evidence="7">
    <location>
        <begin position="60"/>
        <end position="63"/>
    </location>
    <ligand>
        <name>substrate</name>
    </ligand>
</feature>
<evidence type="ECO:0000256" key="5">
    <source>
        <dbReference type="ARBA" id="ARBA00022777"/>
    </source>
</evidence>
<dbReference type="PIRSF" id="PIRSF000724">
    <property type="entry name" value="Pgk"/>
    <property type="match status" value="1"/>
</dbReference>
<dbReference type="InterPro" id="IPR036043">
    <property type="entry name" value="Phosphoglycerate_kinase_sf"/>
</dbReference>
<keyword evidence="5 7" id="KW-0418">Kinase</keyword>
<feature type="binding site" evidence="7">
    <location>
        <begin position="22"/>
        <end position="24"/>
    </location>
    <ligand>
        <name>substrate</name>
    </ligand>
</feature>
<comment type="similarity">
    <text evidence="7 9">Belongs to the phosphoglycerate kinase family.</text>
</comment>
<evidence type="ECO:0000256" key="7">
    <source>
        <dbReference type="HAMAP-Rule" id="MF_00145"/>
    </source>
</evidence>
<dbReference type="Pfam" id="PF00162">
    <property type="entry name" value="PGK"/>
    <property type="match status" value="1"/>
</dbReference>
<organism evidence="10 11">
    <name type="scientific">Candidatus Magasanikbacteria bacterium RIFOXYC2_FULL_42_28</name>
    <dbReference type="NCBI Taxonomy" id="1798704"/>
    <lineage>
        <taxon>Bacteria</taxon>
        <taxon>Candidatus Magasanikiibacteriota</taxon>
    </lineage>
</organism>
<feature type="binding site" evidence="7 8">
    <location>
        <position position="195"/>
    </location>
    <ligand>
        <name>ATP</name>
        <dbReference type="ChEBI" id="CHEBI:30616"/>
    </ligand>
</feature>
<feature type="binding site" evidence="7">
    <location>
        <position position="145"/>
    </location>
    <ligand>
        <name>substrate</name>
    </ligand>
</feature>
<evidence type="ECO:0000313" key="11">
    <source>
        <dbReference type="Proteomes" id="UP000177907"/>
    </source>
</evidence>
<dbReference type="GO" id="GO:0005829">
    <property type="term" value="C:cytosol"/>
    <property type="evidence" value="ECO:0007669"/>
    <property type="project" value="TreeGrafter"/>
</dbReference>
<evidence type="ECO:0000256" key="1">
    <source>
        <dbReference type="ARBA" id="ARBA00000642"/>
    </source>
</evidence>
<evidence type="ECO:0000256" key="6">
    <source>
        <dbReference type="ARBA" id="ARBA00022840"/>
    </source>
</evidence>
<name>A0A1F6NYI3_9BACT</name>
<evidence type="ECO:0000256" key="3">
    <source>
        <dbReference type="ARBA" id="ARBA00022679"/>
    </source>
</evidence>
<accession>A0A1F6NYI3</accession>
<comment type="subcellular location">
    <subcellularLocation>
        <location evidence="7">Cytoplasm</location>
    </subcellularLocation>
</comment>
<sequence>MRLRKITEVKNLKDKRVLVRVDFNVPVEKGKVKEDFKIIKSLPTIKYLLSKGARVILVSHLGRPKGVDKKLSLAPVAKCLEKLLGEKVRLDRDPDFRRDDSGARLVLLENIRFFPEEEKCGIILSKQLAGLADLFVLDGFAVAHRASASVSGVAKYLPAYAGLLISAEIEGLEHATAKAKKPLVLILGGAKIETKIPILQNFLTKADYILVGGGIVNTYLAGHGHQLGASLIDKDYIKLMKRLGAHKKIIMPVDVVVGCANGTKARIVSLLKPLKLSKNEGIFDIGPATVKLFSQYIKKAKTLIWNGAMGRFEQHPYQYGTYSLARLFAARSKGQAFGVAGGGETIEILEKLKLAGEIDLVSTGGGAMLEYLSGKILPGIKILKKT</sequence>
<keyword evidence="3 7" id="KW-0808">Transferase</keyword>
<protein>
    <recommendedName>
        <fullName evidence="2 7">Phosphoglycerate kinase</fullName>
        <ecNumber evidence="2 7">2.7.2.3</ecNumber>
    </recommendedName>
</protein>
<dbReference type="InterPro" id="IPR001576">
    <property type="entry name" value="Phosphoglycerate_kinase"/>
</dbReference>
<keyword evidence="6 7" id="KW-0067">ATP-binding</keyword>
<evidence type="ECO:0000256" key="4">
    <source>
        <dbReference type="ARBA" id="ARBA00022741"/>
    </source>
</evidence>
<dbReference type="EC" id="2.7.2.3" evidence="2 7"/>